<dbReference type="Gene3D" id="1.25.40.20">
    <property type="entry name" value="Ankyrin repeat-containing domain"/>
    <property type="match status" value="1"/>
</dbReference>
<accession>A0A8S9YAG9</accession>
<protein>
    <submittedName>
        <fullName evidence="2">Uncharacterized protein</fullName>
    </submittedName>
</protein>
<evidence type="ECO:0000256" key="1">
    <source>
        <dbReference type="PROSITE-ProRule" id="PRU00023"/>
    </source>
</evidence>
<dbReference type="EMBL" id="JTDE01022298">
    <property type="protein sequence ID" value="KAF7231818.1"/>
    <property type="molecule type" value="Genomic_DNA"/>
</dbReference>
<dbReference type="PANTHER" id="PTHR24118:SF99">
    <property type="entry name" value="POTE ANKYRIN DOMAIN FAMILY MEMBER 3C-RELATED"/>
    <property type="match status" value="1"/>
</dbReference>
<comment type="caution">
    <text evidence="2">The sequence shown here is derived from an EMBL/GenBank/DDBJ whole genome shotgun (WGS) entry which is preliminary data.</text>
</comment>
<organism evidence="2 3">
    <name type="scientific">Paragonimus skrjabini miyazakii</name>
    <dbReference type="NCBI Taxonomy" id="59628"/>
    <lineage>
        <taxon>Eukaryota</taxon>
        <taxon>Metazoa</taxon>
        <taxon>Spiralia</taxon>
        <taxon>Lophotrochozoa</taxon>
        <taxon>Platyhelminthes</taxon>
        <taxon>Trematoda</taxon>
        <taxon>Digenea</taxon>
        <taxon>Plagiorchiida</taxon>
        <taxon>Troglotremata</taxon>
        <taxon>Troglotrematidae</taxon>
        <taxon>Paragonimus</taxon>
    </lineage>
</organism>
<dbReference type="AlphaFoldDB" id="A0A8S9YAG9"/>
<dbReference type="SUPFAM" id="SSF48403">
    <property type="entry name" value="Ankyrin repeat"/>
    <property type="match status" value="1"/>
</dbReference>
<dbReference type="PROSITE" id="PS50297">
    <property type="entry name" value="ANK_REP_REGION"/>
    <property type="match status" value="1"/>
</dbReference>
<evidence type="ECO:0000313" key="3">
    <source>
        <dbReference type="Proteomes" id="UP000822476"/>
    </source>
</evidence>
<dbReference type="Proteomes" id="UP000822476">
    <property type="component" value="Unassembled WGS sequence"/>
</dbReference>
<dbReference type="PANTHER" id="PTHR24118">
    <property type="entry name" value="POTE ANKYRIN DOMAIN"/>
    <property type="match status" value="1"/>
</dbReference>
<evidence type="ECO:0000313" key="2">
    <source>
        <dbReference type="EMBL" id="KAF7231818.1"/>
    </source>
</evidence>
<reference evidence="2" key="1">
    <citation type="submission" date="2019-07" db="EMBL/GenBank/DDBJ databases">
        <title>Annotation for the trematode Paragonimus miyazaki's.</title>
        <authorList>
            <person name="Choi Y.-J."/>
        </authorList>
    </citation>
    <scope>NUCLEOTIDE SEQUENCE</scope>
    <source>
        <strain evidence="2">Japan</strain>
    </source>
</reference>
<sequence>MSSQSEEEEADGLPFDIDEVMSAKRNNPGLFVSAWEADENDLELWSKAQIREGDLATLQEIVTRAQKHVPDAPHPSVVELLSAKDADGYSALHRATYGGHVRTVEPSIRTPVITIPTILSTNEDRWYYFFFPQYLLRLGADINIRTLDGWTPLHSAAFWNQFACVQLLLAAGAELNATTNSNQTPLHLAVSNNQTPETLCILLSQPNISVYGIRNQLGDSVADLIIRNTQYADLCFAFSEAAISLGK</sequence>
<dbReference type="Pfam" id="PF12796">
    <property type="entry name" value="Ank_2"/>
    <property type="match status" value="1"/>
</dbReference>
<dbReference type="InterPro" id="IPR036770">
    <property type="entry name" value="Ankyrin_rpt-contain_sf"/>
</dbReference>
<dbReference type="PROSITE" id="PS50088">
    <property type="entry name" value="ANK_REPEAT"/>
    <property type="match status" value="1"/>
</dbReference>
<proteinExistence type="predicted"/>
<gene>
    <name evidence="2" type="ORF">EG68_11416</name>
</gene>
<feature type="repeat" description="ANK" evidence="1">
    <location>
        <begin position="148"/>
        <end position="180"/>
    </location>
</feature>
<keyword evidence="1" id="KW-0040">ANK repeat</keyword>
<dbReference type="InterPro" id="IPR002110">
    <property type="entry name" value="Ankyrin_rpt"/>
</dbReference>
<dbReference type="SMART" id="SM00248">
    <property type="entry name" value="ANK"/>
    <property type="match status" value="3"/>
</dbReference>
<keyword evidence="3" id="KW-1185">Reference proteome</keyword>
<dbReference type="OrthoDB" id="19174at2759"/>
<name>A0A8S9YAG9_9TREM</name>